<dbReference type="Pfam" id="PF01381">
    <property type="entry name" value="HTH_3"/>
    <property type="match status" value="1"/>
</dbReference>
<accession>A0A414FMH6</accession>
<evidence type="ECO:0000313" key="2">
    <source>
        <dbReference type="EMBL" id="KAA5489299.1"/>
    </source>
</evidence>
<dbReference type="Gene3D" id="1.10.260.40">
    <property type="entry name" value="lambda repressor-like DNA-binding domains"/>
    <property type="match status" value="1"/>
</dbReference>
<dbReference type="Proteomes" id="UP000491168">
    <property type="component" value="Unassembled WGS sequence"/>
</dbReference>
<reference evidence="2 5" key="2">
    <citation type="journal article" date="2019" name="Nat. Med.">
        <title>A library of human gut bacterial isolates paired with longitudinal multiomics data enables mechanistic microbiome research.</title>
        <authorList>
            <person name="Poyet M."/>
            <person name="Groussin M."/>
            <person name="Gibbons S.M."/>
            <person name="Avila-Pacheco J."/>
            <person name="Jiang X."/>
            <person name="Kearney S.M."/>
            <person name="Perrotta A.R."/>
            <person name="Berdy B."/>
            <person name="Zhao S."/>
            <person name="Lieberman T.D."/>
            <person name="Swanson P.K."/>
            <person name="Smith M."/>
            <person name="Roesemann S."/>
            <person name="Alexander J.E."/>
            <person name="Rich S.A."/>
            <person name="Livny J."/>
            <person name="Vlamakis H."/>
            <person name="Clish C."/>
            <person name="Bullock K."/>
            <person name="Deik A."/>
            <person name="Scott J."/>
            <person name="Pierce K.A."/>
            <person name="Xavier R.J."/>
            <person name="Alm E.J."/>
        </authorList>
    </citation>
    <scope>NUCLEOTIDE SEQUENCE [LARGE SCALE GENOMIC DNA]</scope>
    <source>
        <strain evidence="2 5">BIOML-A21</strain>
    </source>
</reference>
<dbReference type="AlphaFoldDB" id="A0A414FMH6"/>
<feature type="domain" description="HTH cro/C1-type" evidence="1">
    <location>
        <begin position="3"/>
        <end position="54"/>
    </location>
</feature>
<evidence type="ECO:0000313" key="4">
    <source>
        <dbReference type="Proteomes" id="UP000284689"/>
    </source>
</evidence>
<evidence type="ECO:0000313" key="5">
    <source>
        <dbReference type="Proteomes" id="UP000491168"/>
    </source>
</evidence>
<proteinExistence type="predicted"/>
<dbReference type="SUPFAM" id="SSF47413">
    <property type="entry name" value="lambda repressor-like DNA-binding domains"/>
    <property type="match status" value="1"/>
</dbReference>
<comment type="caution">
    <text evidence="3">The sequence shown here is derived from an EMBL/GenBank/DDBJ whole genome shotgun (WGS) entry which is preliminary data.</text>
</comment>
<dbReference type="EMBL" id="VVYF01000017">
    <property type="protein sequence ID" value="KAA5489299.1"/>
    <property type="molecule type" value="Genomic_DNA"/>
</dbReference>
<evidence type="ECO:0000259" key="1">
    <source>
        <dbReference type="PROSITE" id="PS50943"/>
    </source>
</evidence>
<evidence type="ECO:0000313" key="3">
    <source>
        <dbReference type="EMBL" id="RHD50183.1"/>
    </source>
</evidence>
<dbReference type="InterPro" id="IPR010982">
    <property type="entry name" value="Lambda_DNA-bd_dom_sf"/>
</dbReference>
<dbReference type="SMART" id="SM00530">
    <property type="entry name" value="HTH_XRE"/>
    <property type="match status" value="1"/>
</dbReference>
<dbReference type="InterPro" id="IPR001387">
    <property type="entry name" value="Cro/C1-type_HTH"/>
</dbReference>
<organism evidence="3 4">
    <name type="scientific">Bacteroides caccae</name>
    <dbReference type="NCBI Taxonomy" id="47678"/>
    <lineage>
        <taxon>Bacteria</taxon>
        <taxon>Pseudomonadati</taxon>
        <taxon>Bacteroidota</taxon>
        <taxon>Bacteroidia</taxon>
        <taxon>Bacteroidales</taxon>
        <taxon>Bacteroidaceae</taxon>
        <taxon>Bacteroides</taxon>
    </lineage>
</organism>
<protein>
    <submittedName>
        <fullName evidence="2">Helix-turn-helix transcriptional regulator</fullName>
    </submittedName>
    <submittedName>
        <fullName evidence="3">XRE family transcriptional regulator</fullName>
    </submittedName>
</protein>
<reference evidence="3 4" key="1">
    <citation type="submission" date="2018-08" db="EMBL/GenBank/DDBJ databases">
        <title>A genome reference for cultivated species of the human gut microbiota.</title>
        <authorList>
            <person name="Zou Y."/>
            <person name="Xue W."/>
            <person name="Luo G."/>
        </authorList>
    </citation>
    <scope>NUCLEOTIDE SEQUENCE [LARGE SCALE GENOMIC DNA]</scope>
    <source>
        <strain evidence="3 4">AM31-16AC</strain>
    </source>
</reference>
<dbReference type="CDD" id="cd00093">
    <property type="entry name" value="HTH_XRE"/>
    <property type="match status" value="1"/>
</dbReference>
<sequence length="99" mass="11075">MNIETLLKDKGLTKSAFADLLGVPKQTINSLMKNPTLATLERFAAALDVPVRDLFAEPEEAKGEELTALIQHKSDYYKATSVEELKKIISQIEEKYPSH</sequence>
<dbReference type="RefSeq" id="WP_122264365.1">
    <property type="nucleotide sequence ID" value="NZ_QSJD01000008.1"/>
</dbReference>
<dbReference type="Proteomes" id="UP000284689">
    <property type="component" value="Unassembled WGS sequence"/>
</dbReference>
<name>A0A414FMH6_9BACE</name>
<dbReference type="EMBL" id="QSJD01000008">
    <property type="protein sequence ID" value="RHD50183.1"/>
    <property type="molecule type" value="Genomic_DNA"/>
</dbReference>
<dbReference type="PROSITE" id="PS50943">
    <property type="entry name" value="HTH_CROC1"/>
    <property type="match status" value="1"/>
</dbReference>
<dbReference type="GO" id="GO:0003677">
    <property type="term" value="F:DNA binding"/>
    <property type="evidence" value="ECO:0007669"/>
    <property type="project" value="InterPro"/>
</dbReference>
<gene>
    <name evidence="3" type="ORF">DW794_06810</name>
    <name evidence="2" type="ORF">F2Y35_16485</name>
</gene>